<dbReference type="AlphaFoldDB" id="A0A3P8HLR3"/>
<evidence type="ECO:0000313" key="2">
    <source>
        <dbReference type="Proteomes" id="UP000269396"/>
    </source>
</evidence>
<evidence type="ECO:0000313" key="1">
    <source>
        <dbReference type="EMBL" id="VDP78955.1"/>
    </source>
</evidence>
<protein>
    <submittedName>
        <fullName evidence="1">Uncharacterized protein</fullName>
    </submittedName>
</protein>
<reference evidence="1 2" key="1">
    <citation type="submission" date="2018-11" db="EMBL/GenBank/DDBJ databases">
        <authorList>
            <consortium name="Pathogen Informatics"/>
        </authorList>
    </citation>
    <scope>NUCLEOTIDE SEQUENCE [LARGE SCALE GENOMIC DNA]</scope>
    <source>
        <strain>Denwood</strain>
        <strain evidence="2">Zambia</strain>
    </source>
</reference>
<sequence>MEMVGRKLGVAKLKRGICPQSHSLLVLAMLVDAEYLVGVSVTVLTKWLETLGDIAQNRSQWRR</sequence>
<dbReference type="Proteomes" id="UP000269396">
    <property type="component" value="Unassembled WGS sequence"/>
</dbReference>
<proteinExistence type="predicted"/>
<keyword evidence="2" id="KW-1185">Reference proteome</keyword>
<dbReference type="EMBL" id="UZAL01041716">
    <property type="protein sequence ID" value="VDP78955.1"/>
    <property type="molecule type" value="Genomic_DNA"/>
</dbReference>
<gene>
    <name evidence="1" type="ORF">SMTD_LOCUS19132</name>
</gene>
<feature type="non-terminal residue" evidence="1">
    <location>
        <position position="63"/>
    </location>
</feature>
<accession>A0A3P8HLR3</accession>
<organism evidence="1 2">
    <name type="scientific">Schistosoma mattheei</name>
    <dbReference type="NCBI Taxonomy" id="31246"/>
    <lineage>
        <taxon>Eukaryota</taxon>
        <taxon>Metazoa</taxon>
        <taxon>Spiralia</taxon>
        <taxon>Lophotrochozoa</taxon>
        <taxon>Platyhelminthes</taxon>
        <taxon>Trematoda</taxon>
        <taxon>Digenea</taxon>
        <taxon>Strigeidida</taxon>
        <taxon>Schistosomatoidea</taxon>
        <taxon>Schistosomatidae</taxon>
        <taxon>Schistosoma</taxon>
    </lineage>
</organism>
<name>A0A3P8HLR3_9TREM</name>